<organism evidence="1 2">
    <name type="scientific">Arachis hypogaea</name>
    <name type="common">Peanut</name>
    <dbReference type="NCBI Taxonomy" id="3818"/>
    <lineage>
        <taxon>Eukaryota</taxon>
        <taxon>Viridiplantae</taxon>
        <taxon>Streptophyta</taxon>
        <taxon>Embryophyta</taxon>
        <taxon>Tracheophyta</taxon>
        <taxon>Spermatophyta</taxon>
        <taxon>Magnoliopsida</taxon>
        <taxon>eudicotyledons</taxon>
        <taxon>Gunneridae</taxon>
        <taxon>Pentapetalae</taxon>
        <taxon>rosids</taxon>
        <taxon>fabids</taxon>
        <taxon>Fabales</taxon>
        <taxon>Fabaceae</taxon>
        <taxon>Papilionoideae</taxon>
        <taxon>50 kb inversion clade</taxon>
        <taxon>dalbergioids sensu lato</taxon>
        <taxon>Dalbergieae</taxon>
        <taxon>Pterocarpus clade</taxon>
        <taxon>Arachis</taxon>
    </lineage>
</organism>
<dbReference type="PANTHER" id="PTHR33144">
    <property type="entry name" value="OS10G0409366 PROTEIN-RELATED"/>
    <property type="match status" value="1"/>
</dbReference>
<reference evidence="1 2" key="1">
    <citation type="submission" date="2019-01" db="EMBL/GenBank/DDBJ databases">
        <title>Sequencing of cultivated peanut Arachis hypogaea provides insights into genome evolution and oil improvement.</title>
        <authorList>
            <person name="Chen X."/>
        </authorList>
    </citation>
    <scope>NUCLEOTIDE SEQUENCE [LARGE SCALE GENOMIC DNA]</scope>
    <source>
        <strain evidence="2">cv. Fuhuasheng</strain>
        <tissue evidence="1">Leaves</tissue>
    </source>
</reference>
<gene>
    <name evidence="1" type="ORF">Ahy_A02g007902</name>
</gene>
<protein>
    <submittedName>
        <fullName evidence="1">Uncharacterized protein</fullName>
    </submittedName>
</protein>
<comment type="caution">
    <text evidence="1">The sequence shown here is derived from an EMBL/GenBank/DDBJ whole genome shotgun (WGS) entry which is preliminary data.</text>
</comment>
<dbReference type="EMBL" id="SDMP01000002">
    <property type="protein sequence ID" value="RYR73524.1"/>
    <property type="molecule type" value="Genomic_DNA"/>
</dbReference>
<sequence>MNVREAIERPLNGSKIIMRFNEELQAVRNGASLLSGILGALGSYYKKFSKCEKSWVKVHGKDNVYDDCIKVMTSGILLTAGHCRHRRCSTFKKIVVVESRKHFCNKWRGPGRIQGGGCMTRITNQLTLEQNLDNRLERIPREHWRWFIDYRNDPTAKAKCRQNALNRKKQLYTHTSDSKSLARARKEEIEQLDETTIILSANDSLAQALGKERSGRVRGISFGMTPSQLFRPSLQLPMDRD</sequence>
<dbReference type="PANTHER" id="PTHR33144:SF45">
    <property type="entry name" value="TRANSPOSASE TNP1_EN_SPM-LIKE DOMAIN-CONTAINING PROTEIN"/>
    <property type="match status" value="1"/>
</dbReference>
<evidence type="ECO:0000313" key="1">
    <source>
        <dbReference type="EMBL" id="RYR73524.1"/>
    </source>
</evidence>
<evidence type="ECO:0000313" key="2">
    <source>
        <dbReference type="Proteomes" id="UP000289738"/>
    </source>
</evidence>
<dbReference type="Pfam" id="PF03004">
    <property type="entry name" value="Transposase_24"/>
    <property type="match status" value="1"/>
</dbReference>
<dbReference type="InterPro" id="IPR004252">
    <property type="entry name" value="Probable_transposase_24"/>
</dbReference>
<accession>A0A445EDD7</accession>
<keyword evidence="2" id="KW-1185">Reference proteome</keyword>
<dbReference type="AlphaFoldDB" id="A0A445EDD7"/>
<proteinExistence type="predicted"/>
<name>A0A445EDD7_ARAHY</name>
<dbReference type="Proteomes" id="UP000289738">
    <property type="component" value="Chromosome A02"/>
</dbReference>